<dbReference type="KEGG" id="msb:LJ00_07930"/>
<keyword evidence="1" id="KW-0732">Signal</keyword>
<dbReference type="GO" id="GO:0016787">
    <property type="term" value="F:hydrolase activity"/>
    <property type="evidence" value="ECO:0007669"/>
    <property type="project" value="UniProtKB-KW"/>
</dbReference>
<feature type="domain" description="AB hydrolase-1" evidence="2">
    <location>
        <begin position="111"/>
        <end position="205"/>
    </location>
</feature>
<dbReference type="KEGG" id="msm:MSMEG_1587"/>
<dbReference type="InterPro" id="IPR050266">
    <property type="entry name" value="AB_hydrolase_sf"/>
</dbReference>
<dbReference type="STRING" id="246196.MSMEG_1587"/>
<reference evidence="3 4" key="1">
    <citation type="submission" date="2006-10" db="EMBL/GenBank/DDBJ databases">
        <authorList>
            <person name="Fleischmann R.D."/>
            <person name="Dodson R.J."/>
            <person name="Haft D.H."/>
            <person name="Merkel J.S."/>
            <person name="Nelson W.C."/>
            <person name="Fraser C.M."/>
        </authorList>
    </citation>
    <scope>NUCLEOTIDE SEQUENCE [LARGE SCALE GENOMIC DNA]</scope>
    <source>
        <strain evidence="4">ATCC 700084 / mc(2)155</strain>
    </source>
</reference>
<feature type="chain" id="PRO_5010295808" evidence="1">
    <location>
        <begin position="37"/>
        <end position="326"/>
    </location>
</feature>
<dbReference type="Gene3D" id="3.40.50.1820">
    <property type="entry name" value="alpha/beta hydrolase"/>
    <property type="match status" value="1"/>
</dbReference>
<dbReference type="PaxDb" id="246196-MSMEI_1550"/>
<sequence>MSRHHRRNHLRLSRIAAVACVAWVAALFCGPPSAIAVPEDVAGLLDIGGGRAIFLECRGSGSPTVVLMAGKGNGADDWLQVLAPGDPEQDAPGDNLPFGRGDLIHSSEAVLPAIARFTRVCAYDRPDVRMGGSDISTPRAQPHSVDLDVDDLHALLTALGEPAPYVLVAHSYSGLIADLYARMHPETVGALVMVDAVSEQMADVVNPAALANWDASNATTSDQVREGVLLIDAFGRIAAAPGLPAVPAVVLSADKPWRTDLLPESARQGEQVTFADWLVAQDRLAAAIGAGHITETHSGHDIYLYSPALVVEAIRDVVAQVTRVHG</sequence>
<dbReference type="SUPFAM" id="SSF53474">
    <property type="entry name" value="alpha/beta-Hydrolases"/>
    <property type="match status" value="1"/>
</dbReference>
<dbReference type="eggNOG" id="COG0596">
    <property type="taxonomic scope" value="Bacteria"/>
</dbReference>
<dbReference type="Pfam" id="PF00561">
    <property type="entry name" value="Abhydrolase_1"/>
    <property type="match status" value="1"/>
</dbReference>
<dbReference type="InterPro" id="IPR029058">
    <property type="entry name" value="AB_hydrolase_fold"/>
</dbReference>
<gene>
    <name evidence="3" type="ordered locus">MSMEG_1587</name>
</gene>
<dbReference type="Proteomes" id="UP000000757">
    <property type="component" value="Chromosome"/>
</dbReference>
<evidence type="ECO:0000313" key="3">
    <source>
        <dbReference type="EMBL" id="ABK70732.1"/>
    </source>
</evidence>
<dbReference type="PANTHER" id="PTHR43798">
    <property type="entry name" value="MONOACYLGLYCEROL LIPASE"/>
    <property type="match status" value="1"/>
</dbReference>
<proteinExistence type="predicted"/>
<dbReference type="InterPro" id="IPR000073">
    <property type="entry name" value="AB_hydrolase_1"/>
</dbReference>
<dbReference type="EMBL" id="CP000480">
    <property type="protein sequence ID" value="ABK70732.1"/>
    <property type="molecule type" value="Genomic_DNA"/>
</dbReference>
<dbReference type="GeneID" id="93456426"/>
<feature type="signal peptide" evidence="1">
    <location>
        <begin position="1"/>
        <end position="36"/>
    </location>
</feature>
<protein>
    <submittedName>
        <fullName evidence="3">Alpha/beta hydrolase fold</fullName>
    </submittedName>
</protein>
<accession>A0QSS9</accession>
<organism evidence="3 4">
    <name type="scientific">Mycolicibacterium smegmatis (strain ATCC 700084 / mc(2)155)</name>
    <name type="common">Mycobacterium smegmatis</name>
    <dbReference type="NCBI Taxonomy" id="246196"/>
    <lineage>
        <taxon>Bacteria</taxon>
        <taxon>Bacillati</taxon>
        <taxon>Actinomycetota</taxon>
        <taxon>Actinomycetes</taxon>
        <taxon>Mycobacteriales</taxon>
        <taxon>Mycobacteriaceae</taxon>
        <taxon>Mycolicibacterium</taxon>
    </lineage>
</organism>
<evidence type="ECO:0000256" key="1">
    <source>
        <dbReference type="SAM" id="SignalP"/>
    </source>
</evidence>
<keyword evidence="3" id="KW-0378">Hydrolase</keyword>
<dbReference type="PANTHER" id="PTHR43798:SF33">
    <property type="entry name" value="HYDROLASE, PUTATIVE (AFU_ORTHOLOGUE AFUA_2G14860)-RELATED"/>
    <property type="match status" value="1"/>
</dbReference>
<evidence type="ECO:0000313" key="4">
    <source>
        <dbReference type="Proteomes" id="UP000000757"/>
    </source>
</evidence>
<dbReference type="AlphaFoldDB" id="A0QSS9"/>
<dbReference type="OrthoDB" id="7185741at2"/>
<name>A0QSS9_MYCS2</name>
<dbReference type="RefSeq" id="WP_011727758.1">
    <property type="nucleotide sequence ID" value="NC_008596.1"/>
</dbReference>
<evidence type="ECO:0000259" key="2">
    <source>
        <dbReference type="Pfam" id="PF00561"/>
    </source>
</evidence>
<keyword evidence="4" id="KW-1185">Reference proteome</keyword>
<dbReference type="GO" id="GO:0016020">
    <property type="term" value="C:membrane"/>
    <property type="evidence" value="ECO:0007669"/>
    <property type="project" value="TreeGrafter"/>
</dbReference>
<dbReference type="PATRIC" id="fig|246196.19.peg.1573"/>